<feature type="region of interest" description="Disordered" evidence="2">
    <location>
        <begin position="425"/>
        <end position="447"/>
    </location>
</feature>
<keyword evidence="1" id="KW-0040">ANK repeat</keyword>
<dbReference type="SUPFAM" id="SSF48403">
    <property type="entry name" value="Ankyrin repeat"/>
    <property type="match status" value="1"/>
</dbReference>
<dbReference type="Proteomes" id="UP000515140">
    <property type="component" value="Unplaced"/>
</dbReference>
<accession>A0A6P5JPD6</accession>
<dbReference type="InParanoid" id="A0A6P5JPD6"/>
<evidence type="ECO:0000256" key="1">
    <source>
        <dbReference type="PROSITE-ProRule" id="PRU00023"/>
    </source>
</evidence>
<feature type="region of interest" description="Disordered" evidence="2">
    <location>
        <begin position="288"/>
        <end position="327"/>
    </location>
</feature>
<gene>
    <name evidence="4" type="primary">LOC110204006</name>
</gene>
<dbReference type="PANTHER" id="PTHR24147">
    <property type="entry name" value="ANKYRIN REPEAT DOMAIN 36-RELATED"/>
    <property type="match status" value="1"/>
</dbReference>
<feature type="region of interest" description="Disordered" evidence="2">
    <location>
        <begin position="596"/>
        <end position="617"/>
    </location>
</feature>
<dbReference type="PANTHER" id="PTHR24147:SF53">
    <property type="entry name" value="ANKYRIN REPEAT DOMAIN 26"/>
    <property type="match status" value="1"/>
</dbReference>
<dbReference type="Pfam" id="PF12796">
    <property type="entry name" value="Ank_2"/>
    <property type="match status" value="1"/>
</dbReference>
<dbReference type="PROSITE" id="PS50088">
    <property type="entry name" value="ANK_REPEAT"/>
    <property type="match status" value="4"/>
</dbReference>
<dbReference type="InterPro" id="IPR050657">
    <property type="entry name" value="Ankyrin_repeat_domain"/>
</dbReference>
<feature type="repeat" description="ANK" evidence="1">
    <location>
        <begin position="153"/>
        <end position="185"/>
    </location>
</feature>
<keyword evidence="3" id="KW-1185">Reference proteome</keyword>
<organism evidence="3 4">
    <name type="scientific">Phascolarctos cinereus</name>
    <name type="common">Koala</name>
    <dbReference type="NCBI Taxonomy" id="38626"/>
    <lineage>
        <taxon>Eukaryota</taxon>
        <taxon>Metazoa</taxon>
        <taxon>Chordata</taxon>
        <taxon>Craniata</taxon>
        <taxon>Vertebrata</taxon>
        <taxon>Euteleostomi</taxon>
        <taxon>Mammalia</taxon>
        <taxon>Metatheria</taxon>
        <taxon>Diprotodontia</taxon>
        <taxon>Phascolarctidae</taxon>
        <taxon>Phascolarctos</taxon>
    </lineage>
</organism>
<proteinExistence type="predicted"/>
<feature type="repeat" description="ANK" evidence="1">
    <location>
        <begin position="54"/>
        <end position="86"/>
    </location>
</feature>
<evidence type="ECO:0000313" key="3">
    <source>
        <dbReference type="Proteomes" id="UP000515140"/>
    </source>
</evidence>
<dbReference type="SMART" id="SM00248">
    <property type="entry name" value="ANK"/>
    <property type="match status" value="5"/>
</dbReference>
<feature type="compositionally biased region" description="Polar residues" evidence="2">
    <location>
        <begin position="425"/>
        <end position="435"/>
    </location>
</feature>
<dbReference type="Gene3D" id="1.25.40.20">
    <property type="entry name" value="Ankyrin repeat-containing domain"/>
    <property type="match status" value="2"/>
</dbReference>
<dbReference type="KEGG" id="pcw:110204006"/>
<dbReference type="InterPro" id="IPR036770">
    <property type="entry name" value="Ankyrin_rpt-contain_sf"/>
</dbReference>
<dbReference type="Pfam" id="PF13857">
    <property type="entry name" value="Ank_5"/>
    <property type="match status" value="1"/>
</dbReference>
<reference evidence="4" key="1">
    <citation type="submission" date="2025-08" db="UniProtKB">
        <authorList>
            <consortium name="RefSeq"/>
        </authorList>
    </citation>
    <scope>IDENTIFICATION</scope>
    <source>
        <tissue evidence="4">Spleen</tissue>
    </source>
</reference>
<dbReference type="PROSITE" id="PS50297">
    <property type="entry name" value="ANK_REP_REGION"/>
    <property type="match status" value="3"/>
</dbReference>
<dbReference type="RefSeq" id="XP_020836040.1">
    <property type="nucleotide sequence ID" value="XM_020980381.1"/>
</dbReference>
<feature type="compositionally biased region" description="Basic and acidic residues" evidence="2">
    <location>
        <begin position="295"/>
        <end position="308"/>
    </location>
</feature>
<feature type="repeat" description="ANK" evidence="1">
    <location>
        <begin position="120"/>
        <end position="152"/>
    </location>
</feature>
<dbReference type="AlphaFoldDB" id="A0A6P5JPD6"/>
<evidence type="ECO:0000313" key="4">
    <source>
        <dbReference type="RefSeq" id="XP_020836040.1"/>
    </source>
</evidence>
<dbReference type="PRINTS" id="PR01415">
    <property type="entry name" value="ANKYRIN"/>
</dbReference>
<sequence length="617" mass="69427">RRDSGVQESDPNSGYLIRAKDLEKIHKAASTGDVAKVQHQLLLRKSGVNDRDKMNRTPLHLACANGYPDVVALLVERHCDLNLLDNDNLTPLMKAVRCQHEECATTLLEHGADLNLVDTDNNTALHYAAFGQNTAIAAKLLKHNMDIEGKNKEGYTPLVVAIRENNLAMVDFFLKNGANVNATDNTKRTPIMHAAIGEPVGIVSRLLQYDVDVSCRDKSQQTVYDHATISGRAIHYKLITEYGRQKGLYQSHSTLTRSSERAFDPEFTLGAAAMDQIDFTPVLEFQESSQESEESFDKSDSEQEKVTSERVNIPEQTAPGKQVKPLHFPLSYLERKSQGLESNKESNSDSVHLDVESKRAERCEKVRVKEKTMEVKRNFKTVPTEFKQIFGEIYDKDKIADQPTEKLQDEELLDVSEEEIEQLQEASLNLTNSSSDTEKEEKGRGPLSVGVQSFSEQNDYSLQDAVLKLTFPEQVLQSPSNLSSESRNLHHKKGDKSEIECTCDLNEEYVAYDAENIILAGTQTAVNERKEDEAFGRKLAGNLNRNTTTLESDSERLLQSSSVASHCDVWCTSSDDMRSIIQEEKPAFKFNEKTKVKENFLQKRDHNDNNSPNEVRP</sequence>
<name>A0A6P5JPD6_PHACI</name>
<feature type="compositionally biased region" description="Basic and acidic residues" evidence="2">
    <location>
        <begin position="596"/>
        <end position="608"/>
    </location>
</feature>
<evidence type="ECO:0000256" key="2">
    <source>
        <dbReference type="SAM" id="MobiDB-lite"/>
    </source>
</evidence>
<protein>
    <submittedName>
        <fullName evidence="4">POTE ankyrin domain family member A-like</fullName>
    </submittedName>
</protein>
<feature type="non-terminal residue" evidence="4">
    <location>
        <position position="1"/>
    </location>
</feature>
<dbReference type="GeneID" id="110204006"/>
<feature type="repeat" description="ANK" evidence="1">
    <location>
        <begin position="87"/>
        <end position="119"/>
    </location>
</feature>
<dbReference type="InterPro" id="IPR002110">
    <property type="entry name" value="Ankyrin_rpt"/>
</dbReference>